<proteinExistence type="predicted"/>
<dbReference type="SUPFAM" id="SSF51197">
    <property type="entry name" value="Clavaminate synthase-like"/>
    <property type="match status" value="1"/>
</dbReference>
<dbReference type="PANTHER" id="PTHR12461:SF98">
    <property type="entry name" value="CUPIN-LIKE DOMAIN-CONTAINING PROTEIN"/>
    <property type="match status" value="1"/>
</dbReference>
<organism evidence="2">
    <name type="scientific">Odontella aurita</name>
    <dbReference type="NCBI Taxonomy" id="265563"/>
    <lineage>
        <taxon>Eukaryota</taxon>
        <taxon>Sar</taxon>
        <taxon>Stramenopiles</taxon>
        <taxon>Ochrophyta</taxon>
        <taxon>Bacillariophyta</taxon>
        <taxon>Mediophyceae</taxon>
        <taxon>Biddulphiophycidae</taxon>
        <taxon>Eupodiscales</taxon>
        <taxon>Odontellaceae</taxon>
        <taxon>Odontella</taxon>
    </lineage>
</organism>
<sequence>MVAMIKGAKRYVLGPPQECSKLGIETTKKHPTFRHSLLNFAHLNILDEESEDARSMPPEERKWLEVARDSQAVETVLKAGEVLYIPSHWFHYITSLQKSAQCNTRSGREKKGTEWFGGFEDVVQCVGEGA</sequence>
<gene>
    <name evidence="2" type="ORF">OAUR00152_LOCUS43009</name>
</gene>
<dbReference type="EMBL" id="HBKQ01063030">
    <property type="protein sequence ID" value="CAE2290720.1"/>
    <property type="molecule type" value="Transcribed_RNA"/>
</dbReference>
<dbReference type="Gene3D" id="2.60.120.10">
    <property type="entry name" value="Jelly Rolls"/>
    <property type="match status" value="1"/>
</dbReference>
<dbReference type="InterPro" id="IPR041667">
    <property type="entry name" value="Cupin_8"/>
</dbReference>
<evidence type="ECO:0000259" key="1">
    <source>
        <dbReference type="PROSITE" id="PS51184"/>
    </source>
</evidence>
<name>A0A7S4KCG8_9STRA</name>
<dbReference type="Pfam" id="PF13621">
    <property type="entry name" value="Cupin_8"/>
    <property type="match status" value="1"/>
</dbReference>
<dbReference type="PANTHER" id="PTHR12461">
    <property type="entry name" value="HYPOXIA-INDUCIBLE FACTOR 1 ALPHA INHIBITOR-RELATED"/>
    <property type="match status" value="1"/>
</dbReference>
<accession>A0A7S4KCG8</accession>
<dbReference type="InterPro" id="IPR003347">
    <property type="entry name" value="JmjC_dom"/>
</dbReference>
<reference evidence="2" key="1">
    <citation type="submission" date="2021-01" db="EMBL/GenBank/DDBJ databases">
        <authorList>
            <person name="Corre E."/>
            <person name="Pelletier E."/>
            <person name="Niang G."/>
            <person name="Scheremetjew M."/>
            <person name="Finn R."/>
            <person name="Kale V."/>
            <person name="Holt S."/>
            <person name="Cochrane G."/>
            <person name="Meng A."/>
            <person name="Brown T."/>
            <person name="Cohen L."/>
        </authorList>
    </citation>
    <scope>NUCLEOTIDE SEQUENCE</scope>
    <source>
        <strain evidence="2">Isolate 1302-5</strain>
    </source>
</reference>
<dbReference type="PROSITE" id="PS51184">
    <property type="entry name" value="JMJC"/>
    <property type="match status" value="1"/>
</dbReference>
<dbReference type="InterPro" id="IPR014710">
    <property type="entry name" value="RmlC-like_jellyroll"/>
</dbReference>
<protein>
    <recommendedName>
        <fullName evidence="1">JmjC domain-containing protein</fullName>
    </recommendedName>
</protein>
<feature type="domain" description="JmjC" evidence="1">
    <location>
        <begin position="1"/>
        <end position="130"/>
    </location>
</feature>
<evidence type="ECO:0000313" key="2">
    <source>
        <dbReference type="EMBL" id="CAE2290720.1"/>
    </source>
</evidence>
<dbReference type="AlphaFoldDB" id="A0A7S4KCG8"/>